<feature type="region of interest" description="Disordered" evidence="1">
    <location>
        <begin position="225"/>
        <end position="246"/>
    </location>
</feature>
<proteinExistence type="predicted"/>
<dbReference type="AlphaFoldDB" id="A0AAV5AI36"/>
<keyword evidence="2" id="KW-0812">Transmembrane</keyword>
<evidence type="ECO:0008006" key="5">
    <source>
        <dbReference type="Google" id="ProtNLM"/>
    </source>
</evidence>
<evidence type="ECO:0000256" key="1">
    <source>
        <dbReference type="SAM" id="MobiDB-lite"/>
    </source>
</evidence>
<comment type="caution">
    <text evidence="3">The sequence shown here is derived from an EMBL/GenBank/DDBJ whole genome shotgun (WGS) entry which is preliminary data.</text>
</comment>
<sequence>MPPLSVVNDTIVPAPIDPYAIGLTPRETNVRTAFFILGVGAPVVGALFALFVNQKWWLRKYLWSYQLLAVLWFLTVAAVAIIVYVLPGQVRRSTITLAVIHEMVEIMIVLLLLGRTASEGLLAAMILGFIGFTINFAVKDITWVFYIATISGGINDFLMPLLLFYGKQPVFAIGGLGHVLAAGLLFAEFAHDYGVINFSVFSFVAVWIYSGFVVAGLLSQLKPPQEYPPNPSQDYPPNPPQEYPSNPMKRPVPIKVAALLFLIAFTASVGLSSVFAFALPKLGS</sequence>
<feature type="transmembrane region" description="Helical" evidence="2">
    <location>
        <begin position="65"/>
        <end position="87"/>
    </location>
</feature>
<keyword evidence="2" id="KW-1133">Transmembrane helix</keyword>
<feature type="transmembrane region" description="Helical" evidence="2">
    <location>
        <begin position="196"/>
        <end position="218"/>
    </location>
</feature>
<feature type="compositionally biased region" description="Pro residues" evidence="1">
    <location>
        <begin position="225"/>
        <end position="242"/>
    </location>
</feature>
<name>A0AAV5AI36_9AGAM</name>
<feature type="transmembrane region" description="Helical" evidence="2">
    <location>
        <begin position="120"/>
        <end position="138"/>
    </location>
</feature>
<evidence type="ECO:0000313" key="4">
    <source>
        <dbReference type="Proteomes" id="UP001050691"/>
    </source>
</evidence>
<dbReference type="EMBL" id="BPWL01000008">
    <property type="protein sequence ID" value="GJJ13417.1"/>
    <property type="molecule type" value="Genomic_DNA"/>
</dbReference>
<accession>A0AAV5AI36</accession>
<reference evidence="3" key="1">
    <citation type="submission" date="2021-10" db="EMBL/GenBank/DDBJ databases">
        <title>De novo Genome Assembly of Clathrus columnatus (Basidiomycota, Fungi) Using Illumina and Nanopore Sequence Data.</title>
        <authorList>
            <person name="Ogiso-Tanaka E."/>
            <person name="Itagaki H."/>
            <person name="Hosoya T."/>
            <person name="Hosaka K."/>
        </authorList>
    </citation>
    <scope>NUCLEOTIDE SEQUENCE</scope>
    <source>
        <strain evidence="3">MO-923</strain>
    </source>
</reference>
<organism evidence="3 4">
    <name type="scientific">Clathrus columnatus</name>
    <dbReference type="NCBI Taxonomy" id="1419009"/>
    <lineage>
        <taxon>Eukaryota</taxon>
        <taxon>Fungi</taxon>
        <taxon>Dikarya</taxon>
        <taxon>Basidiomycota</taxon>
        <taxon>Agaricomycotina</taxon>
        <taxon>Agaricomycetes</taxon>
        <taxon>Phallomycetidae</taxon>
        <taxon>Phallales</taxon>
        <taxon>Clathraceae</taxon>
        <taxon>Clathrus</taxon>
    </lineage>
</organism>
<evidence type="ECO:0000313" key="3">
    <source>
        <dbReference type="EMBL" id="GJJ13417.1"/>
    </source>
</evidence>
<keyword evidence="2" id="KW-0472">Membrane</keyword>
<gene>
    <name evidence="3" type="ORF">Clacol_007671</name>
</gene>
<feature type="transmembrane region" description="Helical" evidence="2">
    <location>
        <begin position="144"/>
        <end position="163"/>
    </location>
</feature>
<protein>
    <recommendedName>
        <fullName evidence="5">PrsW family intramembrane metalloprotease</fullName>
    </recommendedName>
</protein>
<evidence type="ECO:0000256" key="2">
    <source>
        <dbReference type="SAM" id="Phobius"/>
    </source>
</evidence>
<keyword evidence="4" id="KW-1185">Reference proteome</keyword>
<dbReference type="Proteomes" id="UP001050691">
    <property type="component" value="Unassembled WGS sequence"/>
</dbReference>
<feature type="transmembrane region" description="Helical" evidence="2">
    <location>
        <begin position="170"/>
        <end position="190"/>
    </location>
</feature>
<feature type="transmembrane region" description="Helical" evidence="2">
    <location>
        <begin position="33"/>
        <end position="53"/>
    </location>
</feature>
<feature type="transmembrane region" description="Helical" evidence="2">
    <location>
        <begin position="256"/>
        <end position="279"/>
    </location>
</feature>
<feature type="transmembrane region" description="Helical" evidence="2">
    <location>
        <begin position="93"/>
        <end position="113"/>
    </location>
</feature>